<dbReference type="InterPro" id="IPR013103">
    <property type="entry name" value="RVT_2"/>
</dbReference>
<reference evidence="2 3" key="1">
    <citation type="journal article" date="2019" name="Sci. Rep.">
        <title>Orb-weaving spider Araneus ventricosus genome elucidates the spidroin gene catalogue.</title>
        <authorList>
            <person name="Kono N."/>
            <person name="Nakamura H."/>
            <person name="Ohtoshi R."/>
            <person name="Moran D.A.P."/>
            <person name="Shinohara A."/>
            <person name="Yoshida Y."/>
            <person name="Fujiwara M."/>
            <person name="Mori M."/>
            <person name="Tomita M."/>
            <person name="Arakawa K."/>
        </authorList>
    </citation>
    <scope>NUCLEOTIDE SEQUENCE [LARGE SCALE GENOMIC DNA]</scope>
</reference>
<dbReference type="Pfam" id="PF07727">
    <property type="entry name" value="RVT_2"/>
    <property type="match status" value="1"/>
</dbReference>
<dbReference type="OrthoDB" id="411615at2759"/>
<dbReference type="EMBL" id="BGPR01020102">
    <property type="protein sequence ID" value="GBN83806.1"/>
    <property type="molecule type" value="Genomic_DNA"/>
</dbReference>
<name>A0A4Y2S892_ARAVE</name>
<dbReference type="AlphaFoldDB" id="A0A4Y2S892"/>
<evidence type="ECO:0000313" key="2">
    <source>
        <dbReference type="EMBL" id="GBN83806.1"/>
    </source>
</evidence>
<dbReference type="Proteomes" id="UP000499080">
    <property type="component" value="Unassembled WGS sequence"/>
</dbReference>
<accession>A0A4Y2S892</accession>
<gene>
    <name evidence="2" type="primary">POLX_1389</name>
    <name evidence="2" type="ORF">AVEN_114896_1</name>
</gene>
<protein>
    <submittedName>
        <fullName evidence="2">Retrovirus-related Pol polyprotein from transposon TNT 1-94</fullName>
    </submittedName>
</protein>
<feature type="domain" description="Reverse transcriptase Ty1/copia-type" evidence="1">
    <location>
        <begin position="39"/>
        <end position="159"/>
    </location>
</feature>
<evidence type="ECO:0000313" key="3">
    <source>
        <dbReference type="Proteomes" id="UP000499080"/>
    </source>
</evidence>
<sequence length="160" mass="18691">MVTEVFIAVSKEPFEEAIGYKQNRHFECAMYLEMSSLIETWTLEEIPKNSKAIPCKWVYKIKKIPYGSIDKYKARLVAKGYPYRHGIDFEQTYSPVTKTGSVRSILSIESNERMHLIQFYVCSVFLYDKLEEAIYMQQPEGYSDGSDRVCRLKCSLYGFE</sequence>
<organism evidence="2 3">
    <name type="scientific">Araneus ventricosus</name>
    <name type="common">Orbweaver spider</name>
    <name type="synonym">Epeira ventricosa</name>
    <dbReference type="NCBI Taxonomy" id="182803"/>
    <lineage>
        <taxon>Eukaryota</taxon>
        <taxon>Metazoa</taxon>
        <taxon>Ecdysozoa</taxon>
        <taxon>Arthropoda</taxon>
        <taxon>Chelicerata</taxon>
        <taxon>Arachnida</taxon>
        <taxon>Araneae</taxon>
        <taxon>Araneomorphae</taxon>
        <taxon>Entelegynae</taxon>
        <taxon>Araneoidea</taxon>
        <taxon>Araneidae</taxon>
        <taxon>Araneus</taxon>
    </lineage>
</organism>
<comment type="caution">
    <text evidence="2">The sequence shown here is derived from an EMBL/GenBank/DDBJ whole genome shotgun (WGS) entry which is preliminary data.</text>
</comment>
<evidence type="ECO:0000259" key="1">
    <source>
        <dbReference type="Pfam" id="PF07727"/>
    </source>
</evidence>
<keyword evidence="3" id="KW-1185">Reference proteome</keyword>
<proteinExistence type="predicted"/>